<sequence length="162" mass="18643">MDTSSIIAKLKELQQYEVYEPVARRLGVAAATIFIWDFVITFDDEVSILWGTRWSTSRTLFFINRYYSLAAIIISTYCLGFASFSIIGVLLVLNIEIILLRRLFVLYDYKRVIVVSLVALFIVVWGAMMGIAIAFSMYSKANEYVILGICVEETPSWFMPFW</sequence>
<protein>
    <recommendedName>
        <fullName evidence="2">DUF6533 domain-containing protein</fullName>
    </recommendedName>
</protein>
<dbReference type="Proteomes" id="UP000092154">
    <property type="component" value="Unassembled WGS sequence"/>
</dbReference>
<reference evidence="3 4" key="1">
    <citation type="submission" date="2016-06" db="EMBL/GenBank/DDBJ databases">
        <title>Comparative genomics of the ectomycorrhizal sister species Rhizopogon vinicolor and Rhizopogon vesiculosus (Basidiomycota: Boletales) reveals a divergence of the mating type B locus.</title>
        <authorList>
            <consortium name="DOE Joint Genome Institute"/>
            <person name="Mujic A.B."/>
            <person name="Kuo A."/>
            <person name="Tritt A."/>
            <person name="Lipzen A."/>
            <person name="Chen C."/>
            <person name="Johnson J."/>
            <person name="Sharma A."/>
            <person name="Barry K."/>
            <person name="Grigoriev I.V."/>
            <person name="Spatafora J.W."/>
        </authorList>
    </citation>
    <scope>NUCLEOTIDE SEQUENCE [LARGE SCALE GENOMIC DNA]</scope>
    <source>
        <strain evidence="3 4">AM-OR11-026</strain>
    </source>
</reference>
<dbReference type="EMBL" id="KV449560">
    <property type="protein sequence ID" value="OAX31157.1"/>
    <property type="molecule type" value="Genomic_DNA"/>
</dbReference>
<evidence type="ECO:0000313" key="3">
    <source>
        <dbReference type="EMBL" id="OAX31157.1"/>
    </source>
</evidence>
<organism evidence="3 4">
    <name type="scientific">Rhizopogon vinicolor AM-OR11-026</name>
    <dbReference type="NCBI Taxonomy" id="1314800"/>
    <lineage>
        <taxon>Eukaryota</taxon>
        <taxon>Fungi</taxon>
        <taxon>Dikarya</taxon>
        <taxon>Basidiomycota</taxon>
        <taxon>Agaricomycotina</taxon>
        <taxon>Agaricomycetes</taxon>
        <taxon>Agaricomycetidae</taxon>
        <taxon>Boletales</taxon>
        <taxon>Suillineae</taxon>
        <taxon>Rhizopogonaceae</taxon>
        <taxon>Rhizopogon</taxon>
    </lineage>
</organism>
<evidence type="ECO:0000256" key="1">
    <source>
        <dbReference type="SAM" id="Phobius"/>
    </source>
</evidence>
<feature type="transmembrane region" description="Helical" evidence="1">
    <location>
        <begin position="112"/>
        <end position="138"/>
    </location>
</feature>
<dbReference type="STRING" id="1314800.A0A1B7MEX6"/>
<feature type="transmembrane region" description="Helical" evidence="1">
    <location>
        <begin position="67"/>
        <end position="100"/>
    </location>
</feature>
<gene>
    <name evidence="3" type="ORF">K503DRAFT_806319</name>
</gene>
<evidence type="ECO:0000259" key="2">
    <source>
        <dbReference type="Pfam" id="PF20151"/>
    </source>
</evidence>
<keyword evidence="4" id="KW-1185">Reference proteome</keyword>
<dbReference type="AlphaFoldDB" id="A0A1B7MEX6"/>
<dbReference type="OrthoDB" id="3256800at2759"/>
<feature type="domain" description="DUF6533" evidence="2">
    <location>
        <begin position="27"/>
        <end position="69"/>
    </location>
</feature>
<dbReference type="InterPro" id="IPR045340">
    <property type="entry name" value="DUF6533"/>
</dbReference>
<evidence type="ECO:0000313" key="4">
    <source>
        <dbReference type="Proteomes" id="UP000092154"/>
    </source>
</evidence>
<proteinExistence type="predicted"/>
<keyword evidence="1" id="KW-0472">Membrane</keyword>
<dbReference type="Pfam" id="PF20151">
    <property type="entry name" value="DUF6533"/>
    <property type="match status" value="1"/>
</dbReference>
<keyword evidence="1" id="KW-0812">Transmembrane</keyword>
<dbReference type="InParanoid" id="A0A1B7MEX6"/>
<keyword evidence="1" id="KW-1133">Transmembrane helix</keyword>
<accession>A0A1B7MEX6</accession>
<name>A0A1B7MEX6_9AGAM</name>